<evidence type="ECO:0000256" key="5">
    <source>
        <dbReference type="ARBA" id="ARBA00022692"/>
    </source>
</evidence>
<evidence type="ECO:0000313" key="13">
    <source>
        <dbReference type="EMBL" id="WOT05583.1"/>
    </source>
</evidence>
<comment type="subunit">
    <text evidence="2">Homotrimer.</text>
</comment>
<keyword evidence="6 11" id="KW-0732">Signal</keyword>
<dbReference type="PANTHER" id="PTHR34501">
    <property type="entry name" value="PROTEIN YDDL-RELATED"/>
    <property type="match status" value="1"/>
</dbReference>
<keyword evidence="14" id="KW-1185">Reference proteome</keyword>
<dbReference type="CDD" id="cd00342">
    <property type="entry name" value="gram_neg_porins"/>
    <property type="match status" value="1"/>
</dbReference>
<keyword evidence="4" id="KW-1134">Transmembrane beta strand</keyword>
<keyword evidence="5" id="KW-0812">Transmembrane</keyword>
<evidence type="ECO:0000256" key="9">
    <source>
        <dbReference type="ARBA" id="ARBA00023136"/>
    </source>
</evidence>
<feature type="chain" id="PRO_5045545115" evidence="11">
    <location>
        <begin position="21"/>
        <end position="346"/>
    </location>
</feature>
<dbReference type="InterPro" id="IPR050298">
    <property type="entry name" value="Gram-neg_bact_OMP"/>
</dbReference>
<feature type="signal peptide" evidence="11">
    <location>
        <begin position="1"/>
        <end position="20"/>
    </location>
</feature>
<dbReference type="EMBL" id="CP136522">
    <property type="protein sequence ID" value="WOT05583.1"/>
    <property type="molecule type" value="Genomic_DNA"/>
</dbReference>
<accession>A0ABZ0K156</accession>
<dbReference type="RefSeq" id="WP_310469846.1">
    <property type="nucleotide sequence ID" value="NZ_CP136522.1"/>
</dbReference>
<evidence type="ECO:0000256" key="1">
    <source>
        <dbReference type="ARBA" id="ARBA00004571"/>
    </source>
</evidence>
<feature type="domain" description="Porin" evidence="12">
    <location>
        <begin position="9"/>
        <end position="323"/>
    </location>
</feature>
<dbReference type="Pfam" id="PF13609">
    <property type="entry name" value="Porin_4"/>
    <property type="match status" value="1"/>
</dbReference>
<evidence type="ECO:0000256" key="8">
    <source>
        <dbReference type="ARBA" id="ARBA00023114"/>
    </source>
</evidence>
<evidence type="ECO:0000313" key="14">
    <source>
        <dbReference type="Proteomes" id="UP001529491"/>
    </source>
</evidence>
<evidence type="ECO:0000256" key="3">
    <source>
        <dbReference type="ARBA" id="ARBA00022448"/>
    </source>
</evidence>
<evidence type="ECO:0000256" key="4">
    <source>
        <dbReference type="ARBA" id="ARBA00022452"/>
    </source>
</evidence>
<protein>
    <submittedName>
        <fullName evidence="13">Porin</fullName>
    </submittedName>
</protein>
<keyword evidence="8" id="KW-0626">Porin</keyword>
<dbReference type="Proteomes" id="UP001529491">
    <property type="component" value="Chromosome"/>
</dbReference>
<proteinExistence type="predicted"/>
<keyword evidence="9" id="KW-0472">Membrane</keyword>
<dbReference type="InterPro" id="IPR023614">
    <property type="entry name" value="Porin_dom_sf"/>
</dbReference>
<organism evidence="13 14">
    <name type="scientific">Shewanella youngdeokensis</name>
    <dbReference type="NCBI Taxonomy" id="2999068"/>
    <lineage>
        <taxon>Bacteria</taxon>
        <taxon>Pseudomonadati</taxon>
        <taxon>Pseudomonadota</taxon>
        <taxon>Gammaproteobacteria</taxon>
        <taxon>Alteromonadales</taxon>
        <taxon>Shewanellaceae</taxon>
        <taxon>Shewanella</taxon>
    </lineage>
</organism>
<sequence>MKKRLILVSALTLTSFGTLADGPNLYGRLDLALSNSDTAATIRNNKDGTVLENNLSRLGLKGSESLTSNIELLYQIEFGVESMTETESSSGDRETFTSRDTFLGIKSPIGTVLVGSNGSAFKVSEGGIDAFGSTNADIDRLLIGQSPSRDGIWYYSPKIADLITINATYLIEDNYIDASDDDAVNAYHDQYTLNVMVGDKKLKAQPYYLVGAYTTLDGVDAYRAAGQVKIGHFKLGGIYQNTKSQTTTKEGDTYLVSVAYNLNGVNLKAQYGKDTAGFGRYYSKITDESATDINVQTLTVGADYKITKSTMLYGHYAMYEGDHKVAGATVDLDDDNIVTFGMRYNF</sequence>
<comment type="subcellular location">
    <subcellularLocation>
        <location evidence="1">Cell outer membrane</location>
        <topology evidence="1">Multi-pass membrane protein</topology>
    </subcellularLocation>
</comment>
<keyword evidence="3" id="KW-0813">Transport</keyword>
<evidence type="ECO:0000256" key="11">
    <source>
        <dbReference type="SAM" id="SignalP"/>
    </source>
</evidence>
<keyword evidence="10" id="KW-0998">Cell outer membrane</keyword>
<evidence type="ECO:0000256" key="7">
    <source>
        <dbReference type="ARBA" id="ARBA00023065"/>
    </source>
</evidence>
<evidence type="ECO:0000259" key="12">
    <source>
        <dbReference type="Pfam" id="PF13609"/>
    </source>
</evidence>
<gene>
    <name evidence="13" type="ORF">RGE70_01770</name>
</gene>
<evidence type="ECO:0000256" key="6">
    <source>
        <dbReference type="ARBA" id="ARBA00022729"/>
    </source>
</evidence>
<evidence type="ECO:0000256" key="2">
    <source>
        <dbReference type="ARBA" id="ARBA00011233"/>
    </source>
</evidence>
<keyword evidence="7" id="KW-0406">Ion transport</keyword>
<reference evidence="13 14" key="1">
    <citation type="submission" date="2023-10" db="EMBL/GenBank/DDBJ databases">
        <title>Complete genome sequence of Shewanella sp. DAU334.</title>
        <authorList>
            <person name="Lee Y.-S."/>
            <person name="Jeong H.-R."/>
            <person name="Hwang E.-J."/>
            <person name="Choi Y.-L."/>
            <person name="Kim G.-D."/>
        </authorList>
    </citation>
    <scope>NUCLEOTIDE SEQUENCE [LARGE SCALE GENOMIC DNA]</scope>
    <source>
        <strain evidence="13 14">DAU334</strain>
    </source>
</reference>
<dbReference type="PANTHER" id="PTHR34501:SF9">
    <property type="entry name" value="MAJOR OUTER MEMBRANE PROTEIN P.IA"/>
    <property type="match status" value="1"/>
</dbReference>
<dbReference type="SUPFAM" id="SSF56935">
    <property type="entry name" value="Porins"/>
    <property type="match status" value="1"/>
</dbReference>
<dbReference type="Gene3D" id="2.40.160.10">
    <property type="entry name" value="Porin"/>
    <property type="match status" value="1"/>
</dbReference>
<dbReference type="InterPro" id="IPR033900">
    <property type="entry name" value="Gram_neg_porin_domain"/>
</dbReference>
<name>A0ABZ0K156_9GAMM</name>
<evidence type="ECO:0000256" key="10">
    <source>
        <dbReference type="ARBA" id="ARBA00023237"/>
    </source>
</evidence>